<dbReference type="Pfam" id="PF13374">
    <property type="entry name" value="TPR_10"/>
    <property type="match status" value="2"/>
</dbReference>
<dbReference type="EMBL" id="FNIX01000001">
    <property type="protein sequence ID" value="SDN88753.1"/>
    <property type="molecule type" value="Genomic_DNA"/>
</dbReference>
<dbReference type="AlphaFoldDB" id="A0A1H0F2F7"/>
<protein>
    <submittedName>
        <fullName evidence="2">Tetratricopeptide repeat-containing protein</fullName>
    </submittedName>
</protein>
<dbReference type="InterPro" id="IPR011990">
    <property type="entry name" value="TPR-like_helical_dom_sf"/>
</dbReference>
<accession>A0A1H0F2F7</accession>
<evidence type="ECO:0000256" key="1">
    <source>
        <dbReference type="SAM" id="MobiDB-lite"/>
    </source>
</evidence>
<dbReference type="RefSeq" id="WP_143022556.1">
    <property type="nucleotide sequence ID" value="NZ_FNIX01000001.1"/>
</dbReference>
<evidence type="ECO:0000313" key="3">
    <source>
        <dbReference type="Proteomes" id="UP000199691"/>
    </source>
</evidence>
<proteinExistence type="predicted"/>
<dbReference type="Proteomes" id="UP000199691">
    <property type="component" value="Unassembled WGS sequence"/>
</dbReference>
<organism evidence="2 3">
    <name type="scientific">Lentzea jiangxiensis</name>
    <dbReference type="NCBI Taxonomy" id="641025"/>
    <lineage>
        <taxon>Bacteria</taxon>
        <taxon>Bacillati</taxon>
        <taxon>Actinomycetota</taxon>
        <taxon>Actinomycetes</taxon>
        <taxon>Pseudonocardiales</taxon>
        <taxon>Pseudonocardiaceae</taxon>
        <taxon>Lentzea</taxon>
    </lineage>
</organism>
<dbReference type="OrthoDB" id="3885120at2"/>
<keyword evidence="3" id="KW-1185">Reference proteome</keyword>
<dbReference type="SUPFAM" id="SSF48452">
    <property type="entry name" value="TPR-like"/>
    <property type="match status" value="1"/>
</dbReference>
<dbReference type="PANTHER" id="PTHR46082:SF6">
    <property type="entry name" value="AAA+ ATPASE DOMAIN-CONTAINING PROTEIN-RELATED"/>
    <property type="match status" value="1"/>
</dbReference>
<dbReference type="PANTHER" id="PTHR46082">
    <property type="entry name" value="ATP/GTP-BINDING PROTEIN-RELATED"/>
    <property type="match status" value="1"/>
</dbReference>
<feature type="compositionally biased region" description="Polar residues" evidence="1">
    <location>
        <begin position="77"/>
        <end position="90"/>
    </location>
</feature>
<name>A0A1H0F2F7_9PSEU</name>
<dbReference type="InterPro" id="IPR053137">
    <property type="entry name" value="NLR-like"/>
</dbReference>
<evidence type="ECO:0000313" key="2">
    <source>
        <dbReference type="EMBL" id="SDN88753.1"/>
    </source>
</evidence>
<gene>
    <name evidence="2" type="ORF">SAMN05421507_101610</name>
</gene>
<reference evidence="3" key="1">
    <citation type="submission" date="2016-10" db="EMBL/GenBank/DDBJ databases">
        <authorList>
            <person name="Varghese N."/>
            <person name="Submissions S."/>
        </authorList>
    </citation>
    <scope>NUCLEOTIDE SEQUENCE [LARGE SCALE GENOMIC DNA]</scope>
    <source>
        <strain evidence="3">CGMCC 4.6609</strain>
    </source>
</reference>
<sequence>AYESVGDLGRAVPLYEATLTDRERVLGPDHPSTLMSRNNLAYAYQSVGDLGRAVPLYEATLTDCERVLGPDHPTTAGVRSNLQATTRADH</sequence>
<dbReference type="STRING" id="641025.SAMN05421507_101610"/>
<feature type="non-terminal residue" evidence="2">
    <location>
        <position position="1"/>
    </location>
</feature>
<feature type="region of interest" description="Disordered" evidence="1">
    <location>
        <begin position="68"/>
        <end position="90"/>
    </location>
</feature>
<dbReference type="Gene3D" id="1.25.40.10">
    <property type="entry name" value="Tetratricopeptide repeat domain"/>
    <property type="match status" value="1"/>
</dbReference>